<dbReference type="EMBL" id="AMZH03016893">
    <property type="protein sequence ID" value="RRT43811.1"/>
    <property type="molecule type" value="Genomic_DNA"/>
</dbReference>
<comment type="caution">
    <text evidence="2">The sequence shown here is derived from an EMBL/GenBank/DDBJ whole genome shotgun (WGS) entry which is preliminary data.</text>
</comment>
<accession>A0A426XWX9</accession>
<proteinExistence type="predicted"/>
<dbReference type="Proteomes" id="UP000287651">
    <property type="component" value="Unassembled WGS sequence"/>
</dbReference>
<dbReference type="AlphaFoldDB" id="A0A426XWX9"/>
<reference evidence="2 3" key="1">
    <citation type="journal article" date="2014" name="Agronomy (Basel)">
        <title>A Draft Genome Sequence for Ensete ventricosum, the Drought-Tolerant Tree Against Hunger.</title>
        <authorList>
            <person name="Harrison J."/>
            <person name="Moore K.A."/>
            <person name="Paszkiewicz K."/>
            <person name="Jones T."/>
            <person name="Grant M."/>
            <person name="Ambacheew D."/>
            <person name="Muzemil S."/>
            <person name="Studholme D.J."/>
        </authorList>
    </citation>
    <scope>NUCLEOTIDE SEQUENCE [LARGE SCALE GENOMIC DNA]</scope>
</reference>
<gene>
    <name evidence="2" type="ORF">B296_00056153</name>
</gene>
<sequence>RYEVLPLGAARSQCFPYRKSIKGEIDRRRSIEEEKGKRKKKKKKKRKRRKQKKYLAGEPSPPTGDFSPRAGRRNVSHVGRGIEATLPLHLIF</sequence>
<name>A0A426XWX9_ENSVE</name>
<evidence type="ECO:0000313" key="3">
    <source>
        <dbReference type="Proteomes" id="UP000287651"/>
    </source>
</evidence>
<feature type="compositionally biased region" description="Basic residues" evidence="1">
    <location>
        <begin position="37"/>
        <end position="53"/>
    </location>
</feature>
<evidence type="ECO:0000256" key="1">
    <source>
        <dbReference type="SAM" id="MobiDB-lite"/>
    </source>
</evidence>
<feature type="region of interest" description="Disordered" evidence="1">
    <location>
        <begin position="28"/>
        <end position="73"/>
    </location>
</feature>
<evidence type="ECO:0000313" key="2">
    <source>
        <dbReference type="EMBL" id="RRT43811.1"/>
    </source>
</evidence>
<organism evidence="2 3">
    <name type="scientific">Ensete ventricosum</name>
    <name type="common">Abyssinian banana</name>
    <name type="synonym">Musa ensete</name>
    <dbReference type="NCBI Taxonomy" id="4639"/>
    <lineage>
        <taxon>Eukaryota</taxon>
        <taxon>Viridiplantae</taxon>
        <taxon>Streptophyta</taxon>
        <taxon>Embryophyta</taxon>
        <taxon>Tracheophyta</taxon>
        <taxon>Spermatophyta</taxon>
        <taxon>Magnoliopsida</taxon>
        <taxon>Liliopsida</taxon>
        <taxon>Zingiberales</taxon>
        <taxon>Musaceae</taxon>
        <taxon>Ensete</taxon>
    </lineage>
</organism>
<feature type="non-terminal residue" evidence="2">
    <location>
        <position position="1"/>
    </location>
</feature>
<protein>
    <submittedName>
        <fullName evidence="2">Uncharacterized protein</fullName>
    </submittedName>
</protein>